<keyword evidence="1" id="KW-0812">Transmembrane</keyword>
<dbReference type="EMBL" id="JAEILT010000001">
    <property type="protein sequence ID" value="MBJ2134974.1"/>
    <property type="molecule type" value="Genomic_DNA"/>
</dbReference>
<keyword evidence="1" id="KW-0472">Membrane</keyword>
<accession>A0ABS0W890</accession>
<comment type="caution">
    <text evidence="2">The sequence shown here is derived from an EMBL/GenBank/DDBJ whole genome shotgun (WGS) entry which is preliminary data.</text>
</comment>
<feature type="transmembrane region" description="Helical" evidence="1">
    <location>
        <begin position="323"/>
        <end position="342"/>
    </location>
</feature>
<evidence type="ECO:0000256" key="1">
    <source>
        <dbReference type="SAM" id="Phobius"/>
    </source>
</evidence>
<name>A0ABS0W890_9ALTE</name>
<reference evidence="2 3" key="1">
    <citation type="submission" date="2020-12" db="EMBL/GenBank/DDBJ databases">
        <title>Draft genome sequences of nine environmental bacterial isolates colonizing plastic.</title>
        <authorList>
            <person name="Borre I."/>
            <person name="Sonnenschein E.C."/>
        </authorList>
    </citation>
    <scope>NUCLEOTIDE SEQUENCE [LARGE SCALE GENOMIC DNA]</scope>
    <source>
        <strain evidence="2 3">IB30</strain>
    </source>
</reference>
<dbReference type="InterPro" id="IPR027417">
    <property type="entry name" value="P-loop_NTPase"/>
</dbReference>
<sequence length="353" mass="41098">MVKKEKVILHIGLHKTGTTTIQQFLAKNRAELGDLDYVCYTQSGHFREDGNSYFLLERESWYTSKRSCHLDIPLLLENINRSTKKRVMVSSEAFSWCVNRADIEELKVRLLAVSHEVLILAYVREPVSFAISVYTEGLKYPNSLSVLADYNYPCLSNKNLRNSFLAEHYTFGNLLPWKEVFHQDLNVRSLEHDKLLGNNLLVEILEAVGLGKCEELRERALNYHRENESLNMLQVYYLTSLYRFLDKFKGSHKLKSLSYELVRRKLHWLNSNKKFSVSNNVAKEYFAEIRERLVSAKEALGDSVETEFKYNKIHVNKISFFDFFKISFLTATHIVLFSIYLIKRAIKLLGGNS</sequence>
<organism evidence="2 3">
    <name type="scientific">Paraglaciecola chathamensis</name>
    <dbReference type="NCBI Taxonomy" id="368405"/>
    <lineage>
        <taxon>Bacteria</taxon>
        <taxon>Pseudomonadati</taxon>
        <taxon>Pseudomonadota</taxon>
        <taxon>Gammaproteobacteria</taxon>
        <taxon>Alteromonadales</taxon>
        <taxon>Alteromonadaceae</taxon>
        <taxon>Paraglaciecola</taxon>
    </lineage>
</organism>
<dbReference type="Gene3D" id="3.40.50.300">
    <property type="entry name" value="P-loop containing nucleotide triphosphate hydrolases"/>
    <property type="match status" value="1"/>
</dbReference>
<dbReference type="SUPFAM" id="SSF52540">
    <property type="entry name" value="P-loop containing nucleoside triphosphate hydrolases"/>
    <property type="match status" value="1"/>
</dbReference>
<evidence type="ECO:0000313" key="2">
    <source>
        <dbReference type="EMBL" id="MBJ2134974.1"/>
    </source>
</evidence>
<proteinExistence type="predicted"/>
<keyword evidence="1" id="KW-1133">Transmembrane helix</keyword>
<evidence type="ECO:0000313" key="3">
    <source>
        <dbReference type="Proteomes" id="UP000649232"/>
    </source>
</evidence>
<evidence type="ECO:0008006" key="4">
    <source>
        <dbReference type="Google" id="ProtNLM"/>
    </source>
</evidence>
<gene>
    <name evidence="2" type="ORF">JEU11_00765</name>
</gene>
<dbReference type="RefSeq" id="WP_198823290.1">
    <property type="nucleotide sequence ID" value="NZ_JAEILT010000001.1"/>
</dbReference>
<protein>
    <recommendedName>
        <fullName evidence="4">Sulfotransferase domain-containing protein</fullName>
    </recommendedName>
</protein>
<dbReference type="Proteomes" id="UP000649232">
    <property type="component" value="Unassembled WGS sequence"/>
</dbReference>